<comment type="similarity">
    <text evidence="1">Belongs to the 4-hydroxybenzoyl-CoA thioesterase family.</text>
</comment>
<name>A0A8J7CCV9_9PROT</name>
<dbReference type="PIRSF" id="PIRSF003230">
    <property type="entry name" value="YbgC"/>
    <property type="match status" value="1"/>
</dbReference>
<keyword evidence="5" id="KW-1185">Reference proteome</keyword>
<evidence type="ECO:0000313" key="5">
    <source>
        <dbReference type="Proteomes" id="UP000631034"/>
    </source>
</evidence>
<keyword evidence="2 4" id="KW-0378">Hydrolase</keyword>
<dbReference type="PANTHER" id="PTHR31793:SF37">
    <property type="entry name" value="ACYL-COA THIOESTER HYDROLASE YBGC"/>
    <property type="match status" value="1"/>
</dbReference>
<gene>
    <name evidence="4" type="ORF">IHV25_00975</name>
</gene>
<dbReference type="AlphaFoldDB" id="A0A8J7CCV9"/>
<dbReference type="FunFam" id="3.10.129.10:FF:000004">
    <property type="entry name" value="Tol-pal system-associated acyl-CoA thioesterase"/>
    <property type="match status" value="1"/>
</dbReference>
<dbReference type="InterPro" id="IPR029069">
    <property type="entry name" value="HotDog_dom_sf"/>
</dbReference>
<dbReference type="PROSITE" id="PS01328">
    <property type="entry name" value="4HBCOA_THIOESTERASE"/>
    <property type="match status" value="1"/>
</dbReference>
<dbReference type="NCBIfam" id="TIGR00051">
    <property type="entry name" value="YbgC/FadM family acyl-CoA thioesterase"/>
    <property type="match status" value="1"/>
</dbReference>
<comment type="caution">
    <text evidence="4">The sequence shown here is derived from an EMBL/GenBank/DDBJ whole genome shotgun (WGS) entry which is preliminary data.</text>
</comment>
<evidence type="ECO:0000256" key="2">
    <source>
        <dbReference type="ARBA" id="ARBA00022801"/>
    </source>
</evidence>
<dbReference type="EC" id="3.1.2.-" evidence="4"/>
<dbReference type="CDD" id="cd00586">
    <property type="entry name" value="4HBT"/>
    <property type="match status" value="1"/>
</dbReference>
<dbReference type="EMBL" id="JACZHT010000001">
    <property type="protein sequence ID" value="MBE1236229.1"/>
    <property type="molecule type" value="Genomic_DNA"/>
</dbReference>
<dbReference type="InterPro" id="IPR050563">
    <property type="entry name" value="4-hydroxybenzoyl-CoA_TE"/>
</dbReference>
<dbReference type="GO" id="GO:0047617">
    <property type="term" value="F:fatty acyl-CoA hydrolase activity"/>
    <property type="evidence" value="ECO:0007669"/>
    <property type="project" value="TreeGrafter"/>
</dbReference>
<dbReference type="Pfam" id="PF03061">
    <property type="entry name" value="4HBT"/>
    <property type="match status" value="1"/>
</dbReference>
<evidence type="ECO:0000256" key="1">
    <source>
        <dbReference type="ARBA" id="ARBA00005953"/>
    </source>
</evidence>
<accession>A0A8J7CCV9</accession>
<dbReference type="RefSeq" id="WP_192533099.1">
    <property type="nucleotide sequence ID" value="NZ_JACZHT010000001.1"/>
</dbReference>
<dbReference type="InterPro" id="IPR006684">
    <property type="entry name" value="YbgC/YbaW"/>
</dbReference>
<proteinExistence type="inferred from homology"/>
<protein>
    <submittedName>
        <fullName evidence="4">YbgC/FadM family acyl-CoA thioesterase</fullName>
        <ecNumber evidence="4">3.1.2.-</ecNumber>
    </submittedName>
</protein>
<dbReference type="PANTHER" id="PTHR31793">
    <property type="entry name" value="4-HYDROXYBENZOYL-COA THIOESTERASE FAMILY MEMBER"/>
    <property type="match status" value="1"/>
</dbReference>
<dbReference type="InterPro" id="IPR008272">
    <property type="entry name" value="HB-CoA_thioesterase_AS"/>
</dbReference>
<evidence type="ECO:0000259" key="3">
    <source>
        <dbReference type="Pfam" id="PF03061"/>
    </source>
</evidence>
<reference evidence="4" key="1">
    <citation type="submission" date="2020-10" db="EMBL/GenBank/DDBJ databases">
        <title>Genome sequence of the unusual species of purple photosynthetic bacteria, Phaeovibrio sulfidiphilus DSM 23193, type strain.</title>
        <authorList>
            <person name="Kyndt J.A."/>
            <person name="Meyer T.E."/>
        </authorList>
    </citation>
    <scope>NUCLEOTIDE SEQUENCE</scope>
    <source>
        <strain evidence="4">DSM 23193</strain>
    </source>
</reference>
<feature type="domain" description="Thioesterase" evidence="3">
    <location>
        <begin position="38"/>
        <end position="122"/>
    </location>
</feature>
<organism evidence="4 5">
    <name type="scientific">Phaeovibrio sulfidiphilus</name>
    <dbReference type="NCBI Taxonomy" id="1220600"/>
    <lineage>
        <taxon>Bacteria</taxon>
        <taxon>Pseudomonadati</taxon>
        <taxon>Pseudomonadota</taxon>
        <taxon>Alphaproteobacteria</taxon>
        <taxon>Rhodospirillales</taxon>
        <taxon>Rhodospirillaceae</taxon>
        <taxon>Phaeovibrio</taxon>
    </lineage>
</organism>
<sequence length="155" mass="17322">MTSAPDFPEEFCPFSGVWQNGAHYFPVRVNWENTDAAGIVYHSNYLNYAERARTEGLRLLGVSQTAAIEELGVAFAVARAEIDYFRPGRLDDLLIVETTIARLGGSIMDMEQTIWRQDERLATIMVRVACVTVEGMKATRIPPPLRALMKDLVSA</sequence>
<dbReference type="Gene3D" id="3.10.129.10">
    <property type="entry name" value="Hotdog Thioesterase"/>
    <property type="match status" value="1"/>
</dbReference>
<dbReference type="InterPro" id="IPR006683">
    <property type="entry name" value="Thioestr_dom"/>
</dbReference>
<dbReference type="SUPFAM" id="SSF54637">
    <property type="entry name" value="Thioesterase/thiol ester dehydrase-isomerase"/>
    <property type="match status" value="1"/>
</dbReference>
<dbReference type="Proteomes" id="UP000631034">
    <property type="component" value="Unassembled WGS sequence"/>
</dbReference>
<evidence type="ECO:0000313" key="4">
    <source>
        <dbReference type="EMBL" id="MBE1236229.1"/>
    </source>
</evidence>